<evidence type="ECO:0000313" key="1">
    <source>
        <dbReference type="EMBL" id="EOY03948.1"/>
    </source>
</evidence>
<proteinExistence type="predicted"/>
<dbReference type="PANTHER" id="PTHR11439:SF511">
    <property type="match status" value="1"/>
</dbReference>
<organism evidence="1 2">
    <name type="scientific">Theobroma cacao</name>
    <name type="common">Cacao</name>
    <name type="synonym">Cocoa</name>
    <dbReference type="NCBI Taxonomy" id="3641"/>
    <lineage>
        <taxon>Eukaryota</taxon>
        <taxon>Viridiplantae</taxon>
        <taxon>Streptophyta</taxon>
        <taxon>Embryophyta</taxon>
        <taxon>Tracheophyta</taxon>
        <taxon>Spermatophyta</taxon>
        <taxon>Magnoliopsida</taxon>
        <taxon>eudicotyledons</taxon>
        <taxon>Gunneridae</taxon>
        <taxon>Pentapetalae</taxon>
        <taxon>rosids</taxon>
        <taxon>malvids</taxon>
        <taxon>Malvales</taxon>
        <taxon>Malvaceae</taxon>
        <taxon>Byttnerioideae</taxon>
        <taxon>Theobroma</taxon>
    </lineage>
</organism>
<evidence type="ECO:0000313" key="2">
    <source>
        <dbReference type="Proteomes" id="UP000026915"/>
    </source>
</evidence>
<dbReference type="EMBL" id="CM001882">
    <property type="protein sequence ID" value="EOY03948.1"/>
    <property type="molecule type" value="Genomic_DNA"/>
</dbReference>
<dbReference type="PANTHER" id="PTHR11439">
    <property type="entry name" value="GAG-POL-RELATED RETROTRANSPOSON"/>
    <property type="match status" value="1"/>
</dbReference>
<evidence type="ECO:0008006" key="3">
    <source>
        <dbReference type="Google" id="ProtNLM"/>
    </source>
</evidence>
<dbReference type="Proteomes" id="UP000026915">
    <property type="component" value="Chromosome 4"/>
</dbReference>
<dbReference type="HOGENOM" id="CLU_1799970_0_0_1"/>
<keyword evidence="2" id="KW-1185">Reference proteome</keyword>
<dbReference type="AlphaFoldDB" id="A0A061EH07"/>
<dbReference type="Gramene" id="EOY03948">
    <property type="protein sequence ID" value="EOY03948"/>
    <property type="gene ID" value="TCM_019160"/>
</dbReference>
<name>A0A061EH07_THECC</name>
<sequence>MKLCKLRLMLLRSIERYKANLVAKGYTQLKGIDYLEIFFAFVAKLGLKYVLDIFADVGLSVAKPAASTKEQHLKLIYLNGELLLDPSSCRHFVGRLPYISYIPLLDIVNSAHILSQFMHQHRKPHTDSMLRLLGYLKGTPGQGI</sequence>
<gene>
    <name evidence="1" type="ORF">TCM_019160</name>
</gene>
<dbReference type="eggNOG" id="KOG0017">
    <property type="taxonomic scope" value="Eukaryota"/>
</dbReference>
<reference evidence="1 2" key="1">
    <citation type="journal article" date="2013" name="Genome Biol.">
        <title>The genome sequence of the most widely cultivated cacao type and its use to identify candidate genes regulating pod color.</title>
        <authorList>
            <person name="Motamayor J.C."/>
            <person name="Mockaitis K."/>
            <person name="Schmutz J."/>
            <person name="Haiminen N."/>
            <person name="Iii D.L."/>
            <person name="Cornejo O."/>
            <person name="Findley S.D."/>
            <person name="Zheng P."/>
            <person name="Utro F."/>
            <person name="Royaert S."/>
            <person name="Saski C."/>
            <person name="Jenkins J."/>
            <person name="Podicheti R."/>
            <person name="Zhao M."/>
            <person name="Scheffler B.E."/>
            <person name="Stack J.C."/>
            <person name="Feltus F.A."/>
            <person name="Mustiga G.M."/>
            <person name="Amores F."/>
            <person name="Phillips W."/>
            <person name="Marelli J.P."/>
            <person name="May G.D."/>
            <person name="Shapiro H."/>
            <person name="Ma J."/>
            <person name="Bustamante C.D."/>
            <person name="Schnell R.J."/>
            <person name="Main D."/>
            <person name="Gilbert D."/>
            <person name="Parida L."/>
            <person name="Kuhn D.N."/>
        </authorList>
    </citation>
    <scope>NUCLEOTIDE SEQUENCE [LARGE SCALE GENOMIC DNA]</scope>
    <source>
        <strain evidence="2">cv. Matina 1-6</strain>
    </source>
</reference>
<dbReference type="InParanoid" id="A0A061EH07"/>
<protein>
    <recommendedName>
        <fullName evidence="3">Reverse transcriptase Ty1/copia-type domain-containing protein</fullName>
    </recommendedName>
</protein>
<accession>A0A061EH07</accession>